<feature type="domain" description="MYST-type HAT" evidence="6">
    <location>
        <begin position="1"/>
        <end position="73"/>
    </location>
</feature>
<accession>A0A448WUT4</accession>
<dbReference type="OrthoDB" id="787137at2759"/>
<evidence type="ECO:0000313" key="7">
    <source>
        <dbReference type="EMBL" id="VEL20786.1"/>
    </source>
</evidence>
<gene>
    <name evidence="7" type="ORF">PXEA_LOCUS14226</name>
</gene>
<dbReference type="Gene3D" id="3.40.630.30">
    <property type="match status" value="1"/>
</dbReference>
<evidence type="ECO:0000256" key="1">
    <source>
        <dbReference type="ARBA" id="ARBA00010107"/>
    </source>
</evidence>
<dbReference type="AlphaFoldDB" id="A0A448WUT4"/>
<dbReference type="Proteomes" id="UP000784294">
    <property type="component" value="Unassembled WGS sequence"/>
</dbReference>
<keyword evidence="4" id="KW-0007">Acetylation</keyword>
<dbReference type="Gene3D" id="1.10.10.10">
    <property type="entry name" value="Winged helix-like DNA-binding domain superfamily/Winged helix DNA-binding domain"/>
    <property type="match status" value="1"/>
</dbReference>
<comment type="caution">
    <text evidence="7">The sequence shown here is derived from an EMBL/GenBank/DDBJ whole genome shotgun (WGS) entry which is preliminary data.</text>
</comment>
<sequence>MGLQVSLRRYRNTKSCNSAIWREGYELAKIEKLIGSPEKPLSDLGRLSYRSYWEYVIFSYLHNHPSSSIQEIR</sequence>
<comment type="similarity">
    <text evidence="1">Belongs to the MYST (SAS/MOZ) family.</text>
</comment>
<feature type="active site" description="Proton donor/acceptor" evidence="5">
    <location>
        <position position="38"/>
    </location>
</feature>
<evidence type="ECO:0000313" key="8">
    <source>
        <dbReference type="Proteomes" id="UP000784294"/>
    </source>
</evidence>
<name>A0A448WUT4_9PLAT</name>
<dbReference type="PROSITE" id="PS51726">
    <property type="entry name" value="MYST_HAT"/>
    <property type="match status" value="1"/>
</dbReference>
<dbReference type="GO" id="GO:0006355">
    <property type="term" value="P:regulation of DNA-templated transcription"/>
    <property type="evidence" value="ECO:0007669"/>
    <property type="project" value="InterPro"/>
</dbReference>
<reference evidence="7" key="1">
    <citation type="submission" date="2018-11" db="EMBL/GenBank/DDBJ databases">
        <authorList>
            <consortium name="Pathogen Informatics"/>
        </authorList>
    </citation>
    <scope>NUCLEOTIDE SEQUENCE</scope>
</reference>
<dbReference type="InterPro" id="IPR016181">
    <property type="entry name" value="Acyl_CoA_acyltransferase"/>
</dbReference>
<dbReference type="PANTHER" id="PTHR10615">
    <property type="entry name" value="HISTONE ACETYLTRANSFERASE"/>
    <property type="match status" value="1"/>
</dbReference>
<dbReference type="SUPFAM" id="SSF55729">
    <property type="entry name" value="Acyl-CoA N-acyltransferases (Nat)"/>
    <property type="match status" value="1"/>
</dbReference>
<dbReference type="InterPro" id="IPR036388">
    <property type="entry name" value="WH-like_DNA-bd_sf"/>
</dbReference>
<dbReference type="InterPro" id="IPR002717">
    <property type="entry name" value="HAT_MYST-type"/>
</dbReference>
<dbReference type="EC" id="2.3.1.48" evidence="2"/>
<dbReference type="Pfam" id="PF01853">
    <property type="entry name" value="MOZ_SAS"/>
    <property type="match status" value="1"/>
</dbReference>
<keyword evidence="3" id="KW-0808">Transferase</keyword>
<evidence type="ECO:0000259" key="6">
    <source>
        <dbReference type="PROSITE" id="PS51726"/>
    </source>
</evidence>
<evidence type="ECO:0000256" key="5">
    <source>
        <dbReference type="PIRSR" id="PIRSR602717-51"/>
    </source>
</evidence>
<evidence type="ECO:0000256" key="4">
    <source>
        <dbReference type="ARBA" id="ARBA00022990"/>
    </source>
</evidence>
<dbReference type="EMBL" id="CAAALY010048001">
    <property type="protein sequence ID" value="VEL20786.1"/>
    <property type="molecule type" value="Genomic_DNA"/>
</dbReference>
<protein>
    <recommendedName>
        <fullName evidence="2">histone acetyltransferase</fullName>
        <ecNumber evidence="2">2.3.1.48</ecNumber>
    </recommendedName>
</protein>
<dbReference type="InterPro" id="IPR050603">
    <property type="entry name" value="MYST_HAT"/>
</dbReference>
<keyword evidence="8" id="KW-1185">Reference proteome</keyword>
<organism evidence="7 8">
    <name type="scientific">Protopolystoma xenopodis</name>
    <dbReference type="NCBI Taxonomy" id="117903"/>
    <lineage>
        <taxon>Eukaryota</taxon>
        <taxon>Metazoa</taxon>
        <taxon>Spiralia</taxon>
        <taxon>Lophotrochozoa</taxon>
        <taxon>Platyhelminthes</taxon>
        <taxon>Monogenea</taxon>
        <taxon>Polyopisthocotylea</taxon>
        <taxon>Polystomatidea</taxon>
        <taxon>Polystomatidae</taxon>
        <taxon>Protopolystoma</taxon>
    </lineage>
</organism>
<dbReference type="GO" id="GO:0004402">
    <property type="term" value="F:histone acetyltransferase activity"/>
    <property type="evidence" value="ECO:0007669"/>
    <property type="project" value="InterPro"/>
</dbReference>
<evidence type="ECO:0000256" key="2">
    <source>
        <dbReference type="ARBA" id="ARBA00013184"/>
    </source>
</evidence>
<proteinExistence type="inferred from homology"/>
<evidence type="ECO:0000256" key="3">
    <source>
        <dbReference type="ARBA" id="ARBA00022679"/>
    </source>
</evidence>